<comment type="catalytic activity">
    <reaction evidence="13 15">
        <text>(9Z)-hexadecenoyl-[ACP] + malonyl-[ACP] + H(+) = 3-oxo-(11Z)-octadecenoyl-[ACP] + holo-[ACP] + CO2</text>
        <dbReference type="Rhea" id="RHEA:55040"/>
        <dbReference type="Rhea" id="RHEA-COMP:9623"/>
        <dbReference type="Rhea" id="RHEA-COMP:9685"/>
        <dbReference type="Rhea" id="RHEA-COMP:10800"/>
        <dbReference type="Rhea" id="RHEA-COMP:14074"/>
        <dbReference type="ChEBI" id="CHEBI:15378"/>
        <dbReference type="ChEBI" id="CHEBI:16526"/>
        <dbReference type="ChEBI" id="CHEBI:64479"/>
        <dbReference type="ChEBI" id="CHEBI:78449"/>
        <dbReference type="ChEBI" id="CHEBI:83989"/>
        <dbReference type="ChEBI" id="CHEBI:138538"/>
        <dbReference type="EC" id="2.3.1.179"/>
    </reaction>
</comment>
<keyword evidence="11 15" id="KW-0012">Acyltransferase</keyword>
<dbReference type="FunFam" id="3.40.47.10:FF:000018">
    <property type="entry name" value="3-oxoacyl-[acyl-carrier-protein] synthase 2"/>
    <property type="match status" value="1"/>
</dbReference>
<evidence type="ECO:0000256" key="13">
    <source>
        <dbReference type="ARBA" id="ARBA00047318"/>
    </source>
</evidence>
<keyword evidence="6 15" id="KW-0444">Lipid biosynthesis</keyword>
<evidence type="ECO:0000256" key="15">
    <source>
        <dbReference type="PIRNR" id="PIRNR000447"/>
    </source>
</evidence>
<dbReference type="FunFam" id="3.40.47.10:FF:000029">
    <property type="entry name" value="3-oxoacyl-[acyl-carrier-protein] synthase 1"/>
    <property type="match status" value="1"/>
</dbReference>
<evidence type="ECO:0000256" key="12">
    <source>
        <dbReference type="ARBA" id="ARBA00024006"/>
    </source>
</evidence>
<dbReference type="InterPro" id="IPR014031">
    <property type="entry name" value="Ketoacyl_synth_C"/>
</dbReference>
<dbReference type="SUPFAM" id="SSF53901">
    <property type="entry name" value="Thiolase-like"/>
    <property type="match status" value="2"/>
</dbReference>
<keyword evidence="10 15" id="KW-0275">Fatty acid biosynthesis</keyword>
<evidence type="ECO:0000256" key="8">
    <source>
        <dbReference type="ARBA" id="ARBA00022832"/>
    </source>
</evidence>
<sequence>MSNRPTVVVTGIGATTPLGGDVASTWEGLLSGRSGVTPLTDEWAQDIPAKIVARMAVEPTSVLERIEARRLDRCQQAALVAGREAWADAGFDPVHKTKDGVPDGQVQGVDPERLAIVVGSGIGGALTMLGQDDVLEQRGVRRVSPLTVPMLMPNGPGAALGLEFGARAGVHATVSACASGSEAIALAVDLIRAGRADVVVAGGTEAVVHQLPMAGFAQMRALSTRNDEPERASRPFDKGRDGFVLGEGAGILVLETAEHAAARGATVYAEIAGAGITSDGYHITAPDPTGSGAARAITLAMRDAGVEPADVVHVNAHATSTPSGDVAEAAAIRAAVGDHPLVTAPKSMLGHLLGAAGAVETIATVLSVRDSIVPITRNLEDLDDGVELRVVTVEPKRMPVPVAVNDAFGFGGHNVALVVRKV</sequence>
<dbReference type="NCBIfam" id="NF005589">
    <property type="entry name" value="PRK07314.1"/>
    <property type="match status" value="1"/>
</dbReference>
<dbReference type="EMBL" id="CADCTP010000187">
    <property type="protein sequence ID" value="CAA9253992.1"/>
    <property type="molecule type" value="Genomic_DNA"/>
</dbReference>
<evidence type="ECO:0000256" key="4">
    <source>
        <dbReference type="ARBA" id="ARBA00012356"/>
    </source>
</evidence>
<evidence type="ECO:0000256" key="1">
    <source>
        <dbReference type="ARBA" id="ARBA00004796"/>
    </source>
</evidence>
<accession>A0A6J4ILT9</accession>
<evidence type="ECO:0000256" key="3">
    <source>
        <dbReference type="ARBA" id="ARBA00008467"/>
    </source>
</evidence>
<organism evidence="19">
    <name type="scientific">uncultured Mycobacteriales bacterium</name>
    <dbReference type="NCBI Taxonomy" id="581187"/>
    <lineage>
        <taxon>Bacteria</taxon>
        <taxon>Bacillati</taxon>
        <taxon>Actinomycetota</taxon>
        <taxon>Actinomycetes</taxon>
        <taxon>Mycobacteriales</taxon>
        <taxon>environmental samples</taxon>
    </lineage>
</organism>
<dbReference type="GO" id="GO:0005829">
    <property type="term" value="C:cytosol"/>
    <property type="evidence" value="ECO:0007669"/>
    <property type="project" value="TreeGrafter"/>
</dbReference>
<dbReference type="InterPro" id="IPR020841">
    <property type="entry name" value="PKS_Beta-ketoAc_synthase_dom"/>
</dbReference>
<comment type="catalytic activity">
    <reaction evidence="14 15">
        <text>a fatty acyl-[ACP] + malonyl-[ACP] + H(+) = a 3-oxoacyl-[ACP] + holo-[ACP] + CO2</text>
        <dbReference type="Rhea" id="RHEA:22836"/>
        <dbReference type="Rhea" id="RHEA-COMP:9623"/>
        <dbReference type="Rhea" id="RHEA-COMP:9685"/>
        <dbReference type="Rhea" id="RHEA-COMP:9916"/>
        <dbReference type="Rhea" id="RHEA-COMP:14125"/>
        <dbReference type="ChEBI" id="CHEBI:15378"/>
        <dbReference type="ChEBI" id="CHEBI:16526"/>
        <dbReference type="ChEBI" id="CHEBI:64479"/>
        <dbReference type="ChEBI" id="CHEBI:78449"/>
        <dbReference type="ChEBI" id="CHEBI:78776"/>
        <dbReference type="ChEBI" id="CHEBI:138651"/>
    </reaction>
</comment>
<proteinExistence type="inferred from homology"/>
<comment type="similarity">
    <text evidence="3 15 17">Belongs to the thiolase-like superfamily. Beta-ketoacyl-ACP synthases family.</text>
</comment>
<comment type="pathway">
    <text evidence="2 15">Lipid metabolism; fatty acid biosynthesis.</text>
</comment>
<feature type="active site" description="For beta-ketoacyl synthase activity" evidence="16">
    <location>
        <position position="177"/>
    </location>
</feature>
<dbReference type="SMART" id="SM00825">
    <property type="entry name" value="PKS_KS"/>
    <property type="match status" value="1"/>
</dbReference>
<dbReference type="InterPro" id="IPR000794">
    <property type="entry name" value="Beta-ketoacyl_synthase"/>
</dbReference>
<dbReference type="InterPro" id="IPR017568">
    <property type="entry name" value="3-oxoacyl-ACP_synth-2"/>
</dbReference>
<reference evidence="19" key="1">
    <citation type="submission" date="2020-02" db="EMBL/GenBank/DDBJ databases">
        <authorList>
            <person name="Meier V. D."/>
        </authorList>
    </citation>
    <scope>NUCLEOTIDE SEQUENCE</scope>
    <source>
        <strain evidence="19">AVDCRST_MAG41</strain>
    </source>
</reference>
<evidence type="ECO:0000256" key="9">
    <source>
        <dbReference type="ARBA" id="ARBA00023098"/>
    </source>
</evidence>
<evidence type="ECO:0000256" key="7">
    <source>
        <dbReference type="ARBA" id="ARBA00022679"/>
    </source>
</evidence>
<dbReference type="PANTHER" id="PTHR11712">
    <property type="entry name" value="POLYKETIDE SYNTHASE-RELATED"/>
    <property type="match status" value="1"/>
</dbReference>
<dbReference type="InterPro" id="IPR014030">
    <property type="entry name" value="Ketoacyl_synth_N"/>
</dbReference>
<evidence type="ECO:0000256" key="2">
    <source>
        <dbReference type="ARBA" id="ARBA00005194"/>
    </source>
</evidence>
<keyword evidence="7 15" id="KW-0808">Transferase</keyword>
<evidence type="ECO:0000259" key="18">
    <source>
        <dbReference type="PROSITE" id="PS52004"/>
    </source>
</evidence>
<dbReference type="PANTHER" id="PTHR11712:SF336">
    <property type="entry name" value="3-OXOACYL-[ACYL-CARRIER-PROTEIN] SYNTHASE, MITOCHONDRIAL"/>
    <property type="match status" value="1"/>
</dbReference>
<evidence type="ECO:0000256" key="16">
    <source>
        <dbReference type="PIRSR" id="PIRSR000447-1"/>
    </source>
</evidence>
<evidence type="ECO:0000256" key="10">
    <source>
        <dbReference type="ARBA" id="ARBA00023160"/>
    </source>
</evidence>
<dbReference type="GO" id="GO:0030497">
    <property type="term" value="P:fatty acid elongation"/>
    <property type="evidence" value="ECO:0007669"/>
    <property type="project" value="UniProtKB-ARBA"/>
</dbReference>
<comment type="function">
    <text evidence="12 15">Involved in the type II fatty acid elongation cycle. Catalyzes the elongation of a wide range of acyl-ACP by the addition of two carbons from malonyl-ACP to an acyl acceptor. Can efficiently catalyze the conversion of palmitoleoyl-ACP (cis-hexadec-9-enoyl-ACP) to cis-vaccenoyl-ACP (cis-octadec-11-enoyl-ACP), an essential step in the thermal regulation of fatty acid composition.</text>
</comment>
<dbReference type="CDD" id="cd00834">
    <property type="entry name" value="KAS_I_II"/>
    <property type="match status" value="1"/>
</dbReference>
<dbReference type="Pfam" id="PF00109">
    <property type="entry name" value="ketoacyl-synt"/>
    <property type="match status" value="1"/>
</dbReference>
<comment type="pathway">
    <text evidence="1">Lipid metabolism; mycolic acid biosynthesis.</text>
</comment>
<keyword evidence="9" id="KW-0443">Lipid metabolism</keyword>
<dbReference type="EC" id="2.3.1.179" evidence="4 15"/>
<dbReference type="PIRSF" id="PIRSF000447">
    <property type="entry name" value="KAS_II"/>
    <property type="match status" value="1"/>
</dbReference>
<dbReference type="UniPathway" id="UPA00094"/>
<gene>
    <name evidence="19" type="ORF">AVDCRST_MAG41-2092</name>
</gene>
<dbReference type="GO" id="GO:0004315">
    <property type="term" value="F:3-oxoacyl-[acyl-carrier-protein] synthase activity"/>
    <property type="evidence" value="ECO:0007669"/>
    <property type="project" value="UniProtKB-EC"/>
</dbReference>
<dbReference type="PROSITE" id="PS52004">
    <property type="entry name" value="KS3_2"/>
    <property type="match status" value="1"/>
</dbReference>
<evidence type="ECO:0000313" key="19">
    <source>
        <dbReference type="EMBL" id="CAA9253992.1"/>
    </source>
</evidence>
<feature type="domain" description="Ketosynthase family 3 (KS3)" evidence="18">
    <location>
        <begin position="4"/>
        <end position="421"/>
    </location>
</feature>
<evidence type="ECO:0000256" key="6">
    <source>
        <dbReference type="ARBA" id="ARBA00022516"/>
    </source>
</evidence>
<evidence type="ECO:0000256" key="11">
    <source>
        <dbReference type="ARBA" id="ARBA00023315"/>
    </source>
</evidence>
<name>A0A6J4ILT9_9ACTN</name>
<dbReference type="InterPro" id="IPR016039">
    <property type="entry name" value="Thiolase-like"/>
</dbReference>
<dbReference type="UniPathway" id="UPA00915"/>
<keyword evidence="8" id="KW-0276">Fatty acid metabolism</keyword>
<dbReference type="AlphaFoldDB" id="A0A6J4ILT9"/>
<protein>
    <recommendedName>
        <fullName evidence="5 15">3-oxoacyl-[acyl-carrier-protein] synthase 2</fullName>
        <ecNumber evidence="4 15">2.3.1.179</ecNumber>
    </recommendedName>
</protein>
<evidence type="ECO:0000256" key="5">
    <source>
        <dbReference type="ARBA" id="ARBA00014657"/>
    </source>
</evidence>
<evidence type="ECO:0000256" key="14">
    <source>
        <dbReference type="ARBA" id="ARBA00047659"/>
    </source>
</evidence>
<dbReference type="Pfam" id="PF02801">
    <property type="entry name" value="Ketoacyl-synt_C"/>
    <property type="match status" value="1"/>
</dbReference>
<evidence type="ECO:0000256" key="17">
    <source>
        <dbReference type="RuleBase" id="RU003694"/>
    </source>
</evidence>
<dbReference type="Gene3D" id="3.40.47.10">
    <property type="match status" value="2"/>
</dbReference>